<dbReference type="Proteomes" id="UP001140502">
    <property type="component" value="Unassembled WGS sequence"/>
</dbReference>
<comment type="similarity">
    <text evidence="1">Belongs to the class-A beta-lactamase family.</text>
</comment>
<evidence type="ECO:0000256" key="2">
    <source>
        <dbReference type="ARBA" id="ARBA00022801"/>
    </source>
</evidence>
<feature type="domain" description="Beta-lactamase-related" evidence="3">
    <location>
        <begin position="11"/>
        <end position="376"/>
    </location>
</feature>
<dbReference type="Pfam" id="PF00144">
    <property type="entry name" value="Beta-lactamase"/>
    <property type="match status" value="1"/>
</dbReference>
<dbReference type="GO" id="GO:0016787">
    <property type="term" value="F:hydrolase activity"/>
    <property type="evidence" value="ECO:0007669"/>
    <property type="project" value="UniProtKB-KW"/>
</dbReference>
<dbReference type="SUPFAM" id="SSF56601">
    <property type="entry name" value="beta-lactamase/transpeptidase-like"/>
    <property type="match status" value="1"/>
</dbReference>
<dbReference type="InterPro" id="IPR050789">
    <property type="entry name" value="Diverse_Enzym_Activities"/>
</dbReference>
<proteinExistence type="inferred from homology"/>
<evidence type="ECO:0000313" key="5">
    <source>
        <dbReference type="Proteomes" id="UP001140502"/>
    </source>
</evidence>
<accession>A0A9W8W4M5</accession>
<name>A0A9W8W4M5_9HYPO</name>
<protein>
    <recommendedName>
        <fullName evidence="3">Beta-lactamase-related domain-containing protein</fullName>
    </recommendedName>
</protein>
<sequence>MAQSITDIEERLLRSVQSEASFPGVALASFTKDGTSHSFAAGPKDSIAGTEVDLDTGFWVFSVTKLFTAISTLQCIEKGLVGLDDPVGQILPELAKPQIISPSPESDPPFKLVPATQSITVRQLLTHTSGLSYDAMNPNLLAWRKSRGETPLTMTGSLIDAYSLPLLFEPGSGWSYGCSLDWAGVLVERLNGGIKLGEYFKKHILDPLGLKHTTFHPLDRPDGGAYLAKMHTRNAEGRLIQIDSPYPTRPHSEKGGMGLVTTSNDLVEVLRDILKDKPLLLKEESISLLFTPQVASGDSRFADLVKQNALHSQLTGDGTETPNVAFGLAAMIVGDGGVPVLPAKSLTWNGMPNIGWFINREEDVGAIYLTQMLPPGETQSVSLLQAYWKSVVAARRRD</sequence>
<evidence type="ECO:0000313" key="4">
    <source>
        <dbReference type="EMBL" id="KAJ4311310.1"/>
    </source>
</evidence>
<organism evidence="4 5">
    <name type="scientific">Fusarium piperis</name>
    <dbReference type="NCBI Taxonomy" id="1435070"/>
    <lineage>
        <taxon>Eukaryota</taxon>
        <taxon>Fungi</taxon>
        <taxon>Dikarya</taxon>
        <taxon>Ascomycota</taxon>
        <taxon>Pezizomycotina</taxon>
        <taxon>Sordariomycetes</taxon>
        <taxon>Hypocreomycetidae</taxon>
        <taxon>Hypocreales</taxon>
        <taxon>Nectriaceae</taxon>
        <taxon>Fusarium</taxon>
        <taxon>Fusarium solani species complex</taxon>
    </lineage>
</organism>
<dbReference type="PANTHER" id="PTHR43283:SF17">
    <property type="entry name" value="(LOVD), PUTATIVE (AFU_ORTHOLOGUE AFUA_5G00920)-RELATED"/>
    <property type="match status" value="1"/>
</dbReference>
<dbReference type="OrthoDB" id="428260at2759"/>
<keyword evidence="5" id="KW-1185">Reference proteome</keyword>
<dbReference type="InterPro" id="IPR001466">
    <property type="entry name" value="Beta-lactam-related"/>
</dbReference>
<dbReference type="InterPro" id="IPR012338">
    <property type="entry name" value="Beta-lactam/transpept-like"/>
</dbReference>
<dbReference type="AlphaFoldDB" id="A0A9W8W4M5"/>
<dbReference type="PANTHER" id="PTHR43283">
    <property type="entry name" value="BETA-LACTAMASE-RELATED"/>
    <property type="match status" value="1"/>
</dbReference>
<evidence type="ECO:0000256" key="1">
    <source>
        <dbReference type="ARBA" id="ARBA00009009"/>
    </source>
</evidence>
<comment type="caution">
    <text evidence="4">The sequence shown here is derived from an EMBL/GenBank/DDBJ whole genome shotgun (WGS) entry which is preliminary data.</text>
</comment>
<dbReference type="Gene3D" id="3.40.710.10">
    <property type="entry name" value="DD-peptidase/beta-lactamase superfamily"/>
    <property type="match status" value="1"/>
</dbReference>
<keyword evidence="2" id="KW-0378">Hydrolase</keyword>
<gene>
    <name evidence="4" type="ORF">N0V84_010515</name>
</gene>
<dbReference type="EMBL" id="JAPEUR010000337">
    <property type="protein sequence ID" value="KAJ4311310.1"/>
    <property type="molecule type" value="Genomic_DNA"/>
</dbReference>
<evidence type="ECO:0000259" key="3">
    <source>
        <dbReference type="Pfam" id="PF00144"/>
    </source>
</evidence>
<reference evidence="4" key="1">
    <citation type="submission" date="2022-10" db="EMBL/GenBank/DDBJ databases">
        <title>Tapping the CABI collections for fungal endophytes: first genome assemblies for Collariella, Neodidymelliopsis, Ascochyta clinopodiicola, Didymella pomorum, Didymosphaeria variabile, Neocosmospora piperis and Neocucurbitaria cava.</title>
        <authorList>
            <person name="Hill R."/>
        </authorList>
    </citation>
    <scope>NUCLEOTIDE SEQUENCE</scope>
    <source>
        <strain evidence="4">IMI 366586</strain>
    </source>
</reference>